<dbReference type="Gene3D" id="3.40.50.300">
    <property type="entry name" value="P-loop containing nucleotide triphosphate hydrolases"/>
    <property type="match status" value="2"/>
</dbReference>
<comment type="caution">
    <text evidence="2">The sequence shown here is derived from an EMBL/GenBank/DDBJ whole genome shotgun (WGS) entry which is preliminary data.</text>
</comment>
<evidence type="ECO:0008006" key="4">
    <source>
        <dbReference type="Google" id="ProtNLM"/>
    </source>
</evidence>
<feature type="coiled-coil region" evidence="1">
    <location>
        <begin position="355"/>
        <end position="382"/>
    </location>
</feature>
<dbReference type="AlphaFoldDB" id="A0A0T5VKW4"/>
<sequence>MLPALKSIQVENYHLFSKNWSYNLHAGMNLFVGTNGLGKTTTTSLIIYGMVGPNSEIPMEYFENRGGESSPKFYPTIKLIFSVGDHEFEIHRVITEDTILYLRVDEHEYHSKDFDNIDDIYDGLLKQYTGIESISDITFLLQKFLIRQEEGNYLIWDDKGGDQSKLIRILINEAGFQAEYERLAKDVKDLDTSVRGKTDVKAQFTKKIKELELLRSTELEKRQDYNQRSELEKSLLGVKAEYEKNLELQEKNLENIKYLTGLIKESDGKIEVVSAEYELHTDQIRDLESRLFKHVYSDESVLTSIHKLKHYGICIYCNKTPKVEVVKEIINKLEIRNQCPVCESGLDLVHPDLDNTQVLEELEASQKKLGQAKEEIEPLKVQKVELVKQVDALWIEQRIIEKEINANAIKQYDLNIQLSTLNKNPEEQITEYDTQISGLQTQVLNYEKEIEPERDKWERAKERLNAKNDELNEVISSFEDKLNAIFVKYASKYFKPDCKLTTIERRPKESKINVKSYVPEFEEKTRFEIKNCSTSERIFLEYLFRISLLELYQIESKNSPFIIMETTEGAFDISNTIELASSFNEFGDIGLPFILITNFSKPDFLQKLSEGIGKSKHRLLNYLEFGKLSDIQKKSVPEFRKVLRSLKLV</sequence>
<evidence type="ECO:0000313" key="2">
    <source>
        <dbReference type="EMBL" id="KRT14486.1"/>
    </source>
</evidence>
<dbReference type="EMBL" id="LMZQ01000017">
    <property type="protein sequence ID" value="KRT14486.1"/>
    <property type="molecule type" value="Genomic_DNA"/>
</dbReference>
<dbReference type="STRING" id="687842.ASU31_18850"/>
<proteinExistence type="predicted"/>
<dbReference type="SUPFAM" id="SSF52540">
    <property type="entry name" value="P-loop containing nucleoside triphosphate hydrolases"/>
    <property type="match status" value="1"/>
</dbReference>
<accession>A0A0T5VKW4</accession>
<protein>
    <recommendedName>
        <fullName evidence="4">Rad50/SbcC-type AAA domain-containing protein</fullName>
    </recommendedName>
</protein>
<keyword evidence="1" id="KW-0175">Coiled coil</keyword>
<dbReference type="PANTHER" id="PTHR32114">
    <property type="entry name" value="ABC TRANSPORTER ABCH.3"/>
    <property type="match status" value="1"/>
</dbReference>
<feature type="coiled-coil region" evidence="1">
    <location>
        <begin position="208"/>
        <end position="290"/>
    </location>
</feature>
<dbReference type="InterPro" id="IPR027417">
    <property type="entry name" value="P-loop_NTPase"/>
</dbReference>
<keyword evidence="3" id="KW-1185">Reference proteome</keyword>
<dbReference type="Proteomes" id="UP000051950">
    <property type="component" value="Unassembled WGS sequence"/>
</dbReference>
<evidence type="ECO:0000313" key="3">
    <source>
        <dbReference type="Proteomes" id="UP000051950"/>
    </source>
</evidence>
<dbReference type="PANTHER" id="PTHR32114:SF2">
    <property type="entry name" value="ABC TRANSPORTER ABCH.3"/>
    <property type="match status" value="1"/>
</dbReference>
<name>A0A0T5VKW4_9SPHI</name>
<organism evidence="2 3">
    <name type="scientific">Pedobacter ginsenosidimutans</name>
    <dbReference type="NCBI Taxonomy" id="687842"/>
    <lineage>
        <taxon>Bacteria</taxon>
        <taxon>Pseudomonadati</taxon>
        <taxon>Bacteroidota</taxon>
        <taxon>Sphingobacteriia</taxon>
        <taxon>Sphingobacteriales</taxon>
        <taxon>Sphingobacteriaceae</taxon>
        <taxon>Pedobacter</taxon>
    </lineage>
</organism>
<evidence type="ECO:0000256" key="1">
    <source>
        <dbReference type="SAM" id="Coils"/>
    </source>
</evidence>
<reference evidence="2 3" key="1">
    <citation type="submission" date="2015-11" db="EMBL/GenBank/DDBJ databases">
        <title>Sequence of Pedobacter ginsenosidimutans.</title>
        <authorList>
            <person name="Carson E."/>
            <person name="Keyser V."/>
            <person name="Newman J."/>
            <person name="Miller J."/>
        </authorList>
    </citation>
    <scope>NUCLEOTIDE SEQUENCE [LARGE SCALE GENOMIC DNA]</scope>
    <source>
        <strain evidence="2 3">KACC 14530</strain>
    </source>
</reference>
<gene>
    <name evidence="2" type="ORF">ASU31_18850</name>
</gene>
<feature type="coiled-coil region" evidence="1">
    <location>
        <begin position="429"/>
        <end position="481"/>
    </location>
</feature>